<organism evidence="1 2">
    <name type="scientific">Fusarium zealandicum</name>
    <dbReference type="NCBI Taxonomy" id="1053134"/>
    <lineage>
        <taxon>Eukaryota</taxon>
        <taxon>Fungi</taxon>
        <taxon>Dikarya</taxon>
        <taxon>Ascomycota</taxon>
        <taxon>Pezizomycotina</taxon>
        <taxon>Sordariomycetes</taxon>
        <taxon>Hypocreomycetidae</taxon>
        <taxon>Hypocreales</taxon>
        <taxon>Nectriaceae</taxon>
        <taxon>Fusarium</taxon>
        <taxon>Fusarium staphyleae species complex</taxon>
    </lineage>
</organism>
<proteinExistence type="predicted"/>
<dbReference type="EMBL" id="JABEYC010000934">
    <property type="protein sequence ID" value="KAF4972126.1"/>
    <property type="molecule type" value="Genomic_DNA"/>
</dbReference>
<gene>
    <name evidence="1" type="ORF">FZEAL_9665</name>
</gene>
<reference evidence="1" key="1">
    <citation type="journal article" date="2020" name="BMC Genomics">
        <title>Correction to: Identification and distribution of gene clusters required for synthesis of sphingolipid metabolism inhibitors in diverse species of the filamentous fungus Fusarium.</title>
        <authorList>
            <person name="Kim H.S."/>
            <person name="Lohmar J.M."/>
            <person name="Busman M."/>
            <person name="Brown D.W."/>
            <person name="Naumann T.A."/>
            <person name="Divon H.H."/>
            <person name="Lysoe E."/>
            <person name="Uhlig S."/>
            <person name="Proctor R.H."/>
        </authorList>
    </citation>
    <scope>NUCLEOTIDE SEQUENCE</scope>
    <source>
        <strain evidence="1">NRRL 22465</strain>
    </source>
</reference>
<name>A0A8H4U942_9HYPO</name>
<dbReference type="OrthoDB" id="9978173at2759"/>
<accession>A0A8H4U942</accession>
<dbReference type="Proteomes" id="UP000635477">
    <property type="component" value="Unassembled WGS sequence"/>
</dbReference>
<dbReference type="AlphaFoldDB" id="A0A8H4U942"/>
<comment type="caution">
    <text evidence="1">The sequence shown here is derived from an EMBL/GenBank/DDBJ whole genome shotgun (WGS) entry which is preliminary data.</text>
</comment>
<keyword evidence="2" id="KW-1185">Reference proteome</keyword>
<evidence type="ECO:0000313" key="2">
    <source>
        <dbReference type="Proteomes" id="UP000635477"/>
    </source>
</evidence>
<reference evidence="1" key="2">
    <citation type="submission" date="2020-05" db="EMBL/GenBank/DDBJ databases">
        <authorList>
            <person name="Kim H.-S."/>
            <person name="Proctor R.H."/>
            <person name="Brown D.W."/>
        </authorList>
    </citation>
    <scope>NUCLEOTIDE SEQUENCE</scope>
    <source>
        <strain evidence="1">NRRL 22465</strain>
    </source>
</reference>
<dbReference type="InterPro" id="IPR025533">
    <property type="entry name" value="DUF4419"/>
</dbReference>
<sequence>MCISSPMLRTKQIGSCLIWSQVVRAKIKFSCGAGASEWDVSGWITGFLHFTHDGSPRIDPDEEIFATEDAVVLDGVIYVPESLEDVTVGYAKAPLKMVDYPTPGMDTMAYVLAGNVGIEREDREGKVTAQPVSGWFMYAPVDSNHTTGPSFGNRMELEDIAVGIDTCKATGRLEEQDIREDLWDMGMMGGLFINSDTLNYRDIHPPLAAVPRDLANAFTHVSPRGVAPVPASLLVHVVEQVEFFYPGVRPCLTGGQKVMPWAYYPCIGRDSGRSNPGLGCGRAAVGLVDDLKNDFVALGEAKA</sequence>
<dbReference type="Pfam" id="PF14388">
    <property type="entry name" value="DUF4419"/>
    <property type="match status" value="1"/>
</dbReference>
<evidence type="ECO:0000313" key="1">
    <source>
        <dbReference type="EMBL" id="KAF4972126.1"/>
    </source>
</evidence>
<protein>
    <submittedName>
        <fullName evidence="1">Uncharacterized protein</fullName>
    </submittedName>
</protein>